<dbReference type="Proteomes" id="UP001189429">
    <property type="component" value="Unassembled WGS sequence"/>
</dbReference>
<organism evidence="1 2">
    <name type="scientific">Prorocentrum cordatum</name>
    <dbReference type="NCBI Taxonomy" id="2364126"/>
    <lineage>
        <taxon>Eukaryota</taxon>
        <taxon>Sar</taxon>
        <taxon>Alveolata</taxon>
        <taxon>Dinophyceae</taxon>
        <taxon>Prorocentrales</taxon>
        <taxon>Prorocentraceae</taxon>
        <taxon>Prorocentrum</taxon>
    </lineage>
</organism>
<keyword evidence="2" id="KW-1185">Reference proteome</keyword>
<comment type="caution">
    <text evidence="1">The sequence shown here is derived from an EMBL/GenBank/DDBJ whole genome shotgun (WGS) entry which is preliminary data.</text>
</comment>
<evidence type="ECO:0000313" key="2">
    <source>
        <dbReference type="Proteomes" id="UP001189429"/>
    </source>
</evidence>
<name>A0ABN9YH94_9DINO</name>
<proteinExistence type="predicted"/>
<evidence type="ECO:0000313" key="1">
    <source>
        <dbReference type="EMBL" id="CAK0911268.1"/>
    </source>
</evidence>
<gene>
    <name evidence="1" type="ORF">PCOR1329_LOCUS85194</name>
</gene>
<sequence>MTCAPCAGPDEAARPAWQATLWKRSSFLRVWRRRHMRLEGTAGGPWRLTSWADDGDDASPTGTWELSEGEELANVGPRFGYCAVLEVQGVVLAADSKDDSSDALRELLGLLGRRPARETKSARSPPSPRAPQCEECWSELAKGQVVGLLQGGAEVRKWLCRRCFVASWATIAEPDGRWAERSPRWMLRGRSGALQDATPPPLRRYATAFPGHCRHPRDDRRMVTA</sequence>
<accession>A0ABN9YH94</accession>
<reference evidence="1" key="1">
    <citation type="submission" date="2023-10" db="EMBL/GenBank/DDBJ databases">
        <authorList>
            <person name="Chen Y."/>
            <person name="Shah S."/>
            <person name="Dougan E. K."/>
            <person name="Thang M."/>
            <person name="Chan C."/>
        </authorList>
    </citation>
    <scope>NUCLEOTIDE SEQUENCE [LARGE SCALE GENOMIC DNA]</scope>
</reference>
<dbReference type="EMBL" id="CAUYUJ010022548">
    <property type="protein sequence ID" value="CAK0911268.1"/>
    <property type="molecule type" value="Genomic_DNA"/>
</dbReference>
<protein>
    <submittedName>
        <fullName evidence="1">Uncharacterized protein</fullName>
    </submittedName>
</protein>